<gene>
    <name evidence="2" type="ORF">SAMN05216352_10685</name>
</gene>
<dbReference type="EMBL" id="FNDU01000006">
    <property type="protein sequence ID" value="SDI27290.1"/>
    <property type="molecule type" value="Genomic_DNA"/>
</dbReference>
<organism evidence="2 3">
    <name type="scientific">Alteribacillus bidgolensis</name>
    <dbReference type="NCBI Taxonomy" id="930129"/>
    <lineage>
        <taxon>Bacteria</taxon>
        <taxon>Bacillati</taxon>
        <taxon>Bacillota</taxon>
        <taxon>Bacilli</taxon>
        <taxon>Bacillales</taxon>
        <taxon>Bacillaceae</taxon>
        <taxon>Alteribacillus</taxon>
    </lineage>
</organism>
<feature type="compositionally biased region" description="Basic and acidic residues" evidence="1">
    <location>
        <begin position="68"/>
        <end position="91"/>
    </location>
</feature>
<feature type="region of interest" description="Disordered" evidence="1">
    <location>
        <begin position="1"/>
        <end position="96"/>
    </location>
</feature>
<proteinExistence type="predicted"/>
<keyword evidence="3" id="KW-1185">Reference proteome</keyword>
<evidence type="ECO:0000313" key="2">
    <source>
        <dbReference type="EMBL" id="SDI27290.1"/>
    </source>
</evidence>
<reference evidence="2 3" key="1">
    <citation type="submission" date="2016-10" db="EMBL/GenBank/DDBJ databases">
        <authorList>
            <person name="de Groot N.N."/>
        </authorList>
    </citation>
    <scope>NUCLEOTIDE SEQUENCE [LARGE SCALE GENOMIC DNA]</scope>
    <source>
        <strain evidence="3">P4B,CCM 7963,CECT 7998,DSM 25260,IBRC-M 10614,KCTC 13821</strain>
    </source>
</reference>
<evidence type="ECO:0000256" key="1">
    <source>
        <dbReference type="SAM" id="MobiDB-lite"/>
    </source>
</evidence>
<dbReference type="AlphaFoldDB" id="A0A1G8J9G6"/>
<feature type="compositionally biased region" description="Polar residues" evidence="1">
    <location>
        <begin position="19"/>
        <end position="31"/>
    </location>
</feature>
<accession>A0A1G8J9G6</accession>
<evidence type="ECO:0008006" key="4">
    <source>
        <dbReference type="Google" id="ProtNLM"/>
    </source>
</evidence>
<dbReference type="RefSeq" id="WP_091584991.1">
    <property type="nucleotide sequence ID" value="NZ_FNDU01000006.1"/>
</dbReference>
<dbReference type="Proteomes" id="UP000199017">
    <property type="component" value="Unassembled WGS sequence"/>
</dbReference>
<evidence type="ECO:0000313" key="3">
    <source>
        <dbReference type="Proteomes" id="UP000199017"/>
    </source>
</evidence>
<protein>
    <recommendedName>
        <fullName evidence="4">Spore coat protein CotO</fullName>
    </recommendedName>
</protein>
<feature type="compositionally biased region" description="Basic residues" evidence="1">
    <location>
        <begin position="49"/>
        <end position="59"/>
    </location>
</feature>
<name>A0A1G8J9G6_9BACI</name>
<feature type="compositionally biased region" description="Basic and acidic residues" evidence="1">
    <location>
        <begin position="38"/>
        <end position="48"/>
    </location>
</feature>
<sequence length="163" mass="19128">MEKKKEKQAEPLYYIEQPAFSNIGGNSQTLSVRKKIGSKTEQKSDKKEKKMKQKAKQKKGQQDPMETNEEHQEEVKNEIEEIEHEQREESNQKTNKSVQEMLDYIAKLPHFIQPVVACETKEKHIQGKLLYAEDGEVVMQDRRNFSRITIQDKDITDMYIVSL</sequence>